<sequence length="170" mass="19477">MRRGDLSEPHYQLDFPATEWGYAWENFMFGCIINPQDKRYAGTHMLMRKIWADVKTANENGGKEYSDVSMSWIAQWFRAETWYTVENAGPTAIAPPTIHFKIQISEKLGAWVVWSDNLDVREDTASLYSRWQIQLKTEDCSADELAGIEEAEREEAGPRDAAQAANMCEC</sequence>
<gene>
    <name evidence="1" type="ORF">N0V91_006780</name>
</gene>
<proteinExistence type="predicted"/>
<dbReference type="Proteomes" id="UP001140510">
    <property type="component" value="Unassembled WGS sequence"/>
</dbReference>
<reference evidence="1" key="1">
    <citation type="submission" date="2022-10" db="EMBL/GenBank/DDBJ databases">
        <title>Tapping the CABI collections for fungal endophytes: first genome assemblies for Collariella, Neodidymelliopsis, Ascochyta clinopodiicola, Didymella pomorum, Didymosphaeria variabile, Neocosmospora piperis and Neocucurbitaria cava.</title>
        <authorList>
            <person name="Hill R."/>
        </authorList>
    </citation>
    <scope>NUCLEOTIDE SEQUENCE</scope>
    <source>
        <strain evidence="1">IMI 355091</strain>
    </source>
</reference>
<protein>
    <submittedName>
        <fullName evidence="1">Uncharacterized protein</fullName>
    </submittedName>
</protein>
<evidence type="ECO:0000313" key="1">
    <source>
        <dbReference type="EMBL" id="KAJ4403034.1"/>
    </source>
</evidence>
<name>A0A9W8ZAB8_9PLEO</name>
<comment type="caution">
    <text evidence="1">The sequence shown here is derived from an EMBL/GenBank/DDBJ whole genome shotgun (WGS) entry which is preliminary data.</text>
</comment>
<accession>A0A9W8ZAB8</accession>
<dbReference type="AlphaFoldDB" id="A0A9W8ZAB8"/>
<dbReference type="EMBL" id="JAPEVA010000055">
    <property type="protein sequence ID" value="KAJ4403034.1"/>
    <property type="molecule type" value="Genomic_DNA"/>
</dbReference>
<dbReference type="OrthoDB" id="10254945at2759"/>
<keyword evidence="2" id="KW-1185">Reference proteome</keyword>
<evidence type="ECO:0000313" key="2">
    <source>
        <dbReference type="Proteomes" id="UP001140510"/>
    </source>
</evidence>
<organism evidence="1 2">
    <name type="scientific">Didymella pomorum</name>
    <dbReference type="NCBI Taxonomy" id="749634"/>
    <lineage>
        <taxon>Eukaryota</taxon>
        <taxon>Fungi</taxon>
        <taxon>Dikarya</taxon>
        <taxon>Ascomycota</taxon>
        <taxon>Pezizomycotina</taxon>
        <taxon>Dothideomycetes</taxon>
        <taxon>Pleosporomycetidae</taxon>
        <taxon>Pleosporales</taxon>
        <taxon>Pleosporineae</taxon>
        <taxon>Didymellaceae</taxon>
        <taxon>Didymella</taxon>
    </lineage>
</organism>